<keyword evidence="1" id="KW-0813">Transport</keyword>
<dbReference type="InterPro" id="IPR004274">
    <property type="entry name" value="FCP1_dom"/>
</dbReference>
<comment type="function">
    <text evidence="1">Essential component of the TIM23 complex, a complex that mediates the translocation of transit peptide-containing proteins across the mitochondrial inner membrane.</text>
</comment>
<comment type="similarity">
    <text evidence="1">Belongs to the TIM50 family.</text>
</comment>
<dbReference type="Gene3D" id="3.40.50.1000">
    <property type="entry name" value="HAD superfamily/HAD-like"/>
    <property type="match status" value="1"/>
</dbReference>
<comment type="caution">
    <text evidence="4">The sequence shown here is derived from an EMBL/GenBank/DDBJ whole genome shotgun (WGS) entry which is preliminary data.</text>
</comment>
<reference evidence="4" key="1">
    <citation type="journal article" date="2022" name="Plant J.">
        <title>Strategies of tolerance reflected in two North American maple genomes.</title>
        <authorList>
            <person name="McEvoy S.L."/>
            <person name="Sezen U.U."/>
            <person name="Trouern-Trend A."/>
            <person name="McMahon S.M."/>
            <person name="Schaberg P.G."/>
            <person name="Yang J."/>
            <person name="Wegrzyn J.L."/>
            <person name="Swenson N.G."/>
        </authorList>
    </citation>
    <scope>NUCLEOTIDE SEQUENCE</scope>
    <source>
        <strain evidence="4">NS2018</strain>
    </source>
</reference>
<dbReference type="Proteomes" id="UP001168877">
    <property type="component" value="Unassembled WGS sequence"/>
</dbReference>
<evidence type="ECO:0000256" key="2">
    <source>
        <dbReference type="SAM" id="MobiDB-lite"/>
    </source>
</evidence>
<reference evidence="4" key="2">
    <citation type="submission" date="2023-06" db="EMBL/GenBank/DDBJ databases">
        <authorList>
            <person name="Swenson N.G."/>
            <person name="Wegrzyn J.L."/>
            <person name="Mcevoy S.L."/>
        </authorList>
    </citation>
    <scope>NUCLEOTIDE SEQUENCE</scope>
    <source>
        <strain evidence="4">NS2018</strain>
        <tissue evidence="4">Leaf</tissue>
    </source>
</reference>
<evidence type="ECO:0000313" key="4">
    <source>
        <dbReference type="EMBL" id="KAK0585351.1"/>
    </source>
</evidence>
<dbReference type="InterPro" id="IPR050365">
    <property type="entry name" value="TIM50"/>
</dbReference>
<keyword evidence="1" id="KW-0653">Protein transport</keyword>
<feature type="region of interest" description="Disordered" evidence="2">
    <location>
        <begin position="1"/>
        <end position="28"/>
    </location>
</feature>
<gene>
    <name evidence="4" type="ORF">LWI29_027303</name>
</gene>
<feature type="domain" description="FCP1 homology" evidence="3">
    <location>
        <begin position="45"/>
        <end position="231"/>
    </location>
</feature>
<dbReference type="AlphaFoldDB" id="A0AA39S501"/>
<keyword evidence="1" id="KW-0811">Translocation</keyword>
<dbReference type="SMART" id="SM00577">
    <property type="entry name" value="CPDc"/>
    <property type="match status" value="1"/>
</dbReference>
<dbReference type="EMBL" id="JAUESC010000383">
    <property type="protein sequence ID" value="KAK0585351.1"/>
    <property type="molecule type" value="Genomic_DNA"/>
</dbReference>
<feature type="compositionally biased region" description="Basic and acidic residues" evidence="2">
    <location>
        <begin position="1"/>
        <end position="10"/>
    </location>
</feature>
<evidence type="ECO:0000313" key="5">
    <source>
        <dbReference type="Proteomes" id="UP001168877"/>
    </source>
</evidence>
<dbReference type="PANTHER" id="PTHR12210">
    <property type="entry name" value="DULLARD PROTEIN PHOSPHATASE"/>
    <property type="match status" value="1"/>
</dbReference>
<keyword evidence="1" id="KW-0809">Transit peptide</keyword>
<keyword evidence="5" id="KW-1185">Reference proteome</keyword>
<dbReference type="PROSITE" id="PS50969">
    <property type="entry name" value="FCP1"/>
    <property type="match status" value="1"/>
</dbReference>
<dbReference type="GO" id="GO:0005744">
    <property type="term" value="C:TIM23 mitochondrial import inner membrane translocase complex"/>
    <property type="evidence" value="ECO:0007669"/>
    <property type="project" value="UniProtKB-UniRule"/>
</dbReference>
<dbReference type="SUPFAM" id="SSF56784">
    <property type="entry name" value="HAD-like"/>
    <property type="match status" value="1"/>
</dbReference>
<evidence type="ECO:0000256" key="1">
    <source>
        <dbReference type="RuleBase" id="RU365079"/>
    </source>
</evidence>
<accession>A0AA39S501</accession>
<comment type="subunit">
    <text evidence="1">Component of the TIM23 complex.</text>
</comment>
<protein>
    <recommendedName>
        <fullName evidence="1">Mitochondrial import inner membrane translocase subunit TIM50</fullName>
    </recommendedName>
</protein>
<name>A0AA39S501_ACESA</name>
<proteinExistence type="inferred from homology"/>
<organism evidence="4 5">
    <name type="scientific">Acer saccharum</name>
    <name type="common">Sugar maple</name>
    <dbReference type="NCBI Taxonomy" id="4024"/>
    <lineage>
        <taxon>Eukaryota</taxon>
        <taxon>Viridiplantae</taxon>
        <taxon>Streptophyta</taxon>
        <taxon>Embryophyta</taxon>
        <taxon>Tracheophyta</taxon>
        <taxon>Spermatophyta</taxon>
        <taxon>Magnoliopsida</taxon>
        <taxon>eudicotyledons</taxon>
        <taxon>Gunneridae</taxon>
        <taxon>Pentapetalae</taxon>
        <taxon>rosids</taxon>
        <taxon>malvids</taxon>
        <taxon>Sapindales</taxon>
        <taxon>Sapindaceae</taxon>
        <taxon>Hippocastanoideae</taxon>
        <taxon>Acereae</taxon>
        <taxon>Acer</taxon>
    </lineage>
</organism>
<dbReference type="InterPro" id="IPR023214">
    <property type="entry name" value="HAD_sf"/>
</dbReference>
<dbReference type="InterPro" id="IPR036412">
    <property type="entry name" value="HAD-like_sf"/>
</dbReference>
<sequence>MAGKSEDTKKKAVLLNDSDSDSEKEKQKEVVEDDTGLLSLMNLNLGPKKKLLVLSLGGLLCHRVFHKERTTVPIRCKPDAIIGNYKIYKRSHCTEFMKFCIERFEVGIWSSAREWNMSNSLNCIMVGLKSKVLFAWDQEQCTDSGFKTLENKYKPLFLKELEKIWDKKYYNLPSRVGEFSATNTLLIDTNPYKALLNPPYTSVFPTDYKAYNVNDDALGPKGELRLFLDGLVDADDVPSYVKDNSFGQPAITSIHPDWEFYSKVKYPWHSKENCVPFEIFGAPVGAETFVLLAESFGAPMGVETFLLLSESFGAPMGVETLVLLSESFGAPMGVETFLLLSESFGAPMGVETFVLLSESFGAPMGVETFLLLSESFGAPMGVETFVLLSESFGAPMGVETFVLLSESFY</sequence>
<comment type="subcellular location">
    <subcellularLocation>
        <location evidence="1">Mitochondrion inner membrane</location>
        <topology evidence="1">Single-pass membrane protein</topology>
    </subcellularLocation>
</comment>
<dbReference type="Pfam" id="PF03031">
    <property type="entry name" value="NIF"/>
    <property type="match status" value="1"/>
</dbReference>
<keyword evidence="1" id="KW-0496">Mitochondrion</keyword>
<evidence type="ECO:0000259" key="3">
    <source>
        <dbReference type="PROSITE" id="PS50969"/>
    </source>
</evidence>
<dbReference type="GO" id="GO:0015031">
    <property type="term" value="P:protein transport"/>
    <property type="evidence" value="ECO:0007669"/>
    <property type="project" value="UniProtKB-KW"/>
</dbReference>